<comment type="cofactor">
    <cofactor evidence="10">
        <name>Zn(2+)</name>
        <dbReference type="ChEBI" id="CHEBI:29105"/>
    </cofactor>
    <text evidence="10">Binds 1 zinc ion per subunit.</text>
</comment>
<dbReference type="InterPro" id="IPR027417">
    <property type="entry name" value="P-loop_NTPase"/>
</dbReference>
<dbReference type="Pfam" id="PF03193">
    <property type="entry name" value="RsgA_GTPase"/>
    <property type="match status" value="1"/>
</dbReference>
<dbReference type="EC" id="3.6.1.-" evidence="10"/>
<dbReference type="Gene3D" id="3.40.50.300">
    <property type="entry name" value="P-loop containing nucleotide triphosphate hydrolases"/>
    <property type="match status" value="1"/>
</dbReference>
<dbReference type="PANTHER" id="PTHR32120">
    <property type="entry name" value="SMALL RIBOSOMAL SUBUNIT BIOGENESIS GTPASE RSGA"/>
    <property type="match status" value="1"/>
</dbReference>
<dbReference type="Proteomes" id="UP000679220">
    <property type="component" value="Unassembled WGS sequence"/>
</dbReference>
<dbReference type="GO" id="GO:0042274">
    <property type="term" value="P:ribosomal small subunit biogenesis"/>
    <property type="evidence" value="ECO:0007669"/>
    <property type="project" value="UniProtKB-UniRule"/>
</dbReference>
<feature type="domain" description="EngC GTPase" evidence="11">
    <location>
        <begin position="107"/>
        <end position="254"/>
    </location>
</feature>
<feature type="binding site" evidence="10">
    <location>
        <position position="280"/>
    </location>
    <ligand>
        <name>Zn(2+)</name>
        <dbReference type="ChEBI" id="CHEBI:29105"/>
    </ligand>
</feature>
<keyword evidence="3 10" id="KW-0479">Metal-binding</keyword>
<dbReference type="PROSITE" id="PS51721">
    <property type="entry name" value="G_CP"/>
    <property type="match status" value="1"/>
</dbReference>
<keyword evidence="4 10" id="KW-0699">rRNA-binding</keyword>
<keyword evidence="7 10" id="KW-0862">Zinc</keyword>
<evidence type="ECO:0000256" key="6">
    <source>
        <dbReference type="ARBA" id="ARBA00022801"/>
    </source>
</evidence>
<proteinExistence type="inferred from homology"/>
<evidence type="ECO:0000313" key="13">
    <source>
        <dbReference type="EMBL" id="MBR8537973.1"/>
    </source>
</evidence>
<dbReference type="SUPFAM" id="SSF52540">
    <property type="entry name" value="P-loop containing nucleoside triphosphate hydrolases"/>
    <property type="match status" value="1"/>
</dbReference>
<feature type="binding site" evidence="10">
    <location>
        <begin position="198"/>
        <end position="206"/>
    </location>
    <ligand>
        <name>GTP</name>
        <dbReference type="ChEBI" id="CHEBI:37565"/>
    </ligand>
</feature>
<dbReference type="GO" id="GO:0005525">
    <property type="term" value="F:GTP binding"/>
    <property type="evidence" value="ECO:0007669"/>
    <property type="project" value="UniProtKB-UniRule"/>
</dbReference>
<evidence type="ECO:0000259" key="12">
    <source>
        <dbReference type="PROSITE" id="PS51721"/>
    </source>
</evidence>
<evidence type="ECO:0000256" key="2">
    <source>
        <dbReference type="ARBA" id="ARBA00022517"/>
    </source>
</evidence>
<sequence length="352" mass="39545">MTSILQQYGWQHYCQKHANNLTEDTIGRIKSVNKTNYEVVTSTGIISGETTGQLLYSSTKEALPHTGDWVQIMPYETSCIITSVMERYSELGRKEAGRKTDKQLFAANIDLAFIVQGLDQDYNPRRLERMVTVLNDAGIETIILLNKADISTEVADKTTEISHNLPNTRVMLISALLNEGVEAIVKLMIPEHTYIMIGSSGAGKSTLLNSLMGAQMQKTNTISDAVGKGRHTTTNRELFALPNGSLMIDTAGVREFGLAMSEVNAVELTFSEIQQLTVQCRFQDCTHTDEPDCAVLKALESGQLQYDLYESYLKLRKEAEHYSATQQDKKRKGKDLSRLVRDMKRQNMKKRY</sequence>
<comment type="caution">
    <text evidence="13">The sequence shown here is derived from an EMBL/GenBank/DDBJ whole genome shotgun (WGS) entry which is preliminary data.</text>
</comment>
<feature type="domain" description="CP-type G" evidence="12">
    <location>
        <begin position="98"/>
        <end position="256"/>
    </location>
</feature>
<dbReference type="GO" id="GO:0046872">
    <property type="term" value="F:metal ion binding"/>
    <property type="evidence" value="ECO:0007669"/>
    <property type="project" value="UniProtKB-KW"/>
</dbReference>
<keyword evidence="9 10" id="KW-0342">GTP-binding</keyword>
<protein>
    <recommendedName>
        <fullName evidence="10">Small ribosomal subunit biogenesis GTPase RsgA</fullName>
        <ecNumber evidence="10">3.6.1.-</ecNumber>
    </recommendedName>
</protein>
<reference evidence="13" key="1">
    <citation type="journal article" date="2018" name="Int. J. Syst. Evol. Microbiol.">
        <title>Carboxylicivirga sediminis sp. nov., isolated from coastal sediment.</title>
        <authorList>
            <person name="Wang F.Q."/>
            <person name="Ren L.H."/>
            <person name="Zou R.J."/>
            <person name="Sun Y.Z."/>
            <person name="Liu X.J."/>
            <person name="Jiang F."/>
            <person name="Liu L.J."/>
        </authorList>
    </citation>
    <scope>NUCLEOTIDE SEQUENCE</scope>
    <source>
        <strain evidence="13">JR1</strain>
    </source>
</reference>
<feature type="binding site" evidence="10">
    <location>
        <position position="285"/>
    </location>
    <ligand>
        <name>Zn(2+)</name>
        <dbReference type="ChEBI" id="CHEBI:29105"/>
    </ligand>
</feature>
<dbReference type="CDD" id="cd01854">
    <property type="entry name" value="YjeQ_EngC"/>
    <property type="match status" value="1"/>
</dbReference>
<dbReference type="HAMAP" id="MF_01820">
    <property type="entry name" value="GTPase_RsgA"/>
    <property type="match status" value="1"/>
</dbReference>
<feature type="binding site" evidence="10">
    <location>
        <begin position="146"/>
        <end position="149"/>
    </location>
    <ligand>
        <name>GTP</name>
        <dbReference type="ChEBI" id="CHEBI:37565"/>
    </ligand>
</feature>
<keyword evidence="5 10" id="KW-0547">Nucleotide-binding</keyword>
<feature type="binding site" evidence="10">
    <location>
        <position position="293"/>
    </location>
    <ligand>
        <name>Zn(2+)</name>
        <dbReference type="ChEBI" id="CHEBI:29105"/>
    </ligand>
</feature>
<keyword evidence="8 10" id="KW-0694">RNA-binding</keyword>
<dbReference type="InterPro" id="IPR030378">
    <property type="entry name" value="G_CP_dom"/>
</dbReference>
<dbReference type="NCBIfam" id="TIGR00157">
    <property type="entry name" value="ribosome small subunit-dependent GTPase A"/>
    <property type="match status" value="1"/>
</dbReference>
<keyword evidence="2 10" id="KW-0690">Ribosome biogenesis</keyword>
<evidence type="ECO:0000256" key="8">
    <source>
        <dbReference type="ARBA" id="ARBA00022884"/>
    </source>
</evidence>
<evidence type="ECO:0000259" key="11">
    <source>
        <dbReference type="PROSITE" id="PS50936"/>
    </source>
</evidence>
<evidence type="ECO:0000256" key="7">
    <source>
        <dbReference type="ARBA" id="ARBA00022833"/>
    </source>
</evidence>
<evidence type="ECO:0000256" key="3">
    <source>
        <dbReference type="ARBA" id="ARBA00022723"/>
    </source>
</evidence>
<dbReference type="EMBL" id="JAGTAR010000045">
    <property type="protein sequence ID" value="MBR8537973.1"/>
    <property type="molecule type" value="Genomic_DNA"/>
</dbReference>
<evidence type="ECO:0000256" key="5">
    <source>
        <dbReference type="ARBA" id="ARBA00022741"/>
    </source>
</evidence>
<dbReference type="InterPro" id="IPR004881">
    <property type="entry name" value="Ribosome_biogen_GTPase_RsgA"/>
</dbReference>
<keyword evidence="1 10" id="KW-0963">Cytoplasm</keyword>
<name>A0A941J075_9BACT</name>
<dbReference type="RefSeq" id="WP_212192997.1">
    <property type="nucleotide sequence ID" value="NZ_JAGTAR010000045.1"/>
</dbReference>
<comment type="similarity">
    <text evidence="10">Belongs to the TRAFAC class YlqF/YawG GTPase family. RsgA subfamily.</text>
</comment>
<dbReference type="GO" id="GO:0005737">
    <property type="term" value="C:cytoplasm"/>
    <property type="evidence" value="ECO:0007669"/>
    <property type="project" value="UniProtKB-SubCell"/>
</dbReference>
<evidence type="ECO:0000256" key="10">
    <source>
        <dbReference type="HAMAP-Rule" id="MF_01820"/>
    </source>
</evidence>
<gene>
    <name evidence="10 13" type="primary">rsgA</name>
    <name evidence="13" type="ORF">KDU71_20560</name>
</gene>
<comment type="subcellular location">
    <subcellularLocation>
        <location evidence="10">Cytoplasm</location>
    </subcellularLocation>
</comment>
<comment type="subunit">
    <text evidence="10">Monomer. Associates with 30S ribosomal subunit, binds 16S rRNA.</text>
</comment>
<dbReference type="Gene3D" id="1.10.40.50">
    <property type="entry name" value="Probable gtpase engc, domain 3"/>
    <property type="match status" value="1"/>
</dbReference>
<dbReference type="AlphaFoldDB" id="A0A941J075"/>
<evidence type="ECO:0000313" key="14">
    <source>
        <dbReference type="Proteomes" id="UP000679220"/>
    </source>
</evidence>
<dbReference type="GO" id="GO:0019843">
    <property type="term" value="F:rRNA binding"/>
    <property type="evidence" value="ECO:0007669"/>
    <property type="project" value="UniProtKB-KW"/>
</dbReference>
<dbReference type="GO" id="GO:0003924">
    <property type="term" value="F:GTPase activity"/>
    <property type="evidence" value="ECO:0007669"/>
    <property type="project" value="UniProtKB-UniRule"/>
</dbReference>
<accession>A0A941J075</accession>
<comment type="function">
    <text evidence="10">One of several proteins that assist in the late maturation steps of the functional core of the 30S ribosomal subunit. Helps release RbfA from mature subunits. May play a role in the assembly of ribosomal proteins into the subunit. Circularly permuted GTPase that catalyzes slow GTP hydrolysis, GTPase activity is stimulated by the 30S ribosomal subunit.</text>
</comment>
<organism evidence="13 14">
    <name type="scientific">Carboxylicivirga sediminis</name>
    <dbReference type="NCBI Taxonomy" id="2006564"/>
    <lineage>
        <taxon>Bacteria</taxon>
        <taxon>Pseudomonadati</taxon>
        <taxon>Bacteroidota</taxon>
        <taxon>Bacteroidia</taxon>
        <taxon>Marinilabiliales</taxon>
        <taxon>Marinilabiliaceae</taxon>
        <taxon>Carboxylicivirga</taxon>
    </lineage>
</organism>
<evidence type="ECO:0000256" key="1">
    <source>
        <dbReference type="ARBA" id="ARBA00022490"/>
    </source>
</evidence>
<feature type="binding site" evidence="10">
    <location>
        <position position="287"/>
    </location>
    <ligand>
        <name>Zn(2+)</name>
        <dbReference type="ChEBI" id="CHEBI:29105"/>
    </ligand>
</feature>
<dbReference type="InterPro" id="IPR010914">
    <property type="entry name" value="RsgA_GTPase_dom"/>
</dbReference>
<dbReference type="PANTHER" id="PTHR32120:SF10">
    <property type="entry name" value="SMALL RIBOSOMAL SUBUNIT BIOGENESIS GTPASE RSGA"/>
    <property type="match status" value="1"/>
</dbReference>
<keyword evidence="6 10" id="KW-0378">Hydrolase</keyword>
<dbReference type="PROSITE" id="PS50936">
    <property type="entry name" value="ENGC_GTPASE"/>
    <property type="match status" value="1"/>
</dbReference>
<keyword evidence="14" id="KW-1185">Reference proteome</keyword>
<evidence type="ECO:0000256" key="4">
    <source>
        <dbReference type="ARBA" id="ARBA00022730"/>
    </source>
</evidence>
<reference evidence="13" key="2">
    <citation type="submission" date="2021-04" db="EMBL/GenBank/DDBJ databases">
        <authorList>
            <person name="Zhang T."/>
            <person name="Zhang Y."/>
            <person name="Lu D."/>
            <person name="Zuo D."/>
            <person name="Du Z."/>
        </authorList>
    </citation>
    <scope>NUCLEOTIDE SEQUENCE</scope>
    <source>
        <strain evidence="13">JR1</strain>
    </source>
</reference>
<evidence type="ECO:0000256" key="9">
    <source>
        <dbReference type="ARBA" id="ARBA00023134"/>
    </source>
</evidence>